<dbReference type="Proteomes" id="UP000267187">
    <property type="component" value="Unassembled WGS sequence"/>
</dbReference>
<comment type="caution">
    <text evidence="1">The sequence shown here is derived from an EMBL/GenBank/DDBJ whole genome shotgun (WGS) entry which is preliminary data.</text>
</comment>
<dbReference type="PANTHER" id="PTHR48228:SF5">
    <property type="entry name" value="ALPHA-METHYLACYL-COA RACEMASE"/>
    <property type="match status" value="1"/>
</dbReference>
<dbReference type="Pfam" id="PF02515">
    <property type="entry name" value="CoA_transf_3"/>
    <property type="match status" value="1"/>
</dbReference>
<dbReference type="SUPFAM" id="SSF89796">
    <property type="entry name" value="CoA-transferase family III (CaiB/BaiF)"/>
    <property type="match status" value="1"/>
</dbReference>
<accession>A0A3M0A758</accession>
<dbReference type="RefSeq" id="WP_121876150.1">
    <property type="nucleotide sequence ID" value="NZ_REFJ01000002.1"/>
</dbReference>
<organism evidence="1 2">
    <name type="scientific">Umboniibacter marinipuniceus</name>
    <dbReference type="NCBI Taxonomy" id="569599"/>
    <lineage>
        <taxon>Bacteria</taxon>
        <taxon>Pseudomonadati</taxon>
        <taxon>Pseudomonadota</taxon>
        <taxon>Gammaproteobacteria</taxon>
        <taxon>Cellvibrionales</taxon>
        <taxon>Cellvibrionaceae</taxon>
        <taxon>Umboniibacter</taxon>
    </lineage>
</organism>
<dbReference type="Gene3D" id="3.30.1540.10">
    <property type="entry name" value="formyl-coa transferase, domain 3"/>
    <property type="match status" value="1"/>
</dbReference>
<dbReference type="GO" id="GO:0016740">
    <property type="term" value="F:transferase activity"/>
    <property type="evidence" value="ECO:0007669"/>
    <property type="project" value="UniProtKB-KW"/>
</dbReference>
<protein>
    <submittedName>
        <fullName evidence="1">Crotonobetainyl-CoA:carnitine CoA-transferase CaiB-like acyl-CoA transferase</fullName>
    </submittedName>
</protein>
<dbReference type="InterPro" id="IPR023606">
    <property type="entry name" value="CoA-Trfase_III_dom_1_sf"/>
</dbReference>
<dbReference type="InterPro" id="IPR050509">
    <property type="entry name" value="CoA-transferase_III"/>
</dbReference>
<reference evidence="1 2" key="1">
    <citation type="submission" date="2018-10" db="EMBL/GenBank/DDBJ databases">
        <title>Genomic Encyclopedia of Type Strains, Phase IV (KMG-IV): sequencing the most valuable type-strain genomes for metagenomic binning, comparative biology and taxonomic classification.</title>
        <authorList>
            <person name="Goeker M."/>
        </authorList>
    </citation>
    <scope>NUCLEOTIDE SEQUENCE [LARGE SCALE GENOMIC DNA]</scope>
    <source>
        <strain evidence="1 2">DSM 25080</strain>
    </source>
</reference>
<dbReference type="AlphaFoldDB" id="A0A3M0A758"/>
<keyword evidence="1" id="KW-0808">Transferase</keyword>
<dbReference type="OrthoDB" id="9058532at2"/>
<dbReference type="PANTHER" id="PTHR48228">
    <property type="entry name" value="SUCCINYL-COA--D-CITRAMALATE COA-TRANSFERASE"/>
    <property type="match status" value="1"/>
</dbReference>
<dbReference type="EMBL" id="REFJ01000002">
    <property type="protein sequence ID" value="RMA80981.1"/>
    <property type="molecule type" value="Genomic_DNA"/>
</dbReference>
<dbReference type="InterPro" id="IPR044855">
    <property type="entry name" value="CoA-Trfase_III_dom3_sf"/>
</dbReference>
<gene>
    <name evidence="1" type="ORF">DFR27_0771</name>
</gene>
<sequence length="395" mass="42103">MTQTNSTGGPLAGLKVIDFTTLLPGPYATHLLADMGAEVIRVESISRPDLLKMVQPLVDGQSAAHLSINRNKQSVALDLKHEVGQRIAQALIATADIVIEGFRPGVMARLNLDYGALSSSQPELIYCSITGYGQTGGLAQRAGHDINYLARSGLASYSGKAEHGPSLSGFQIADIAGGSQQAVMAVCAAVIERFRTGQGQYLDISMLDAALALNTMTGASYLAGGACPQLGSELLAGGSLYDYYQTADERYLSIGSLEPQFLAQLLTALGLSSYLANPTELGKKLVELKADITRVIRSESLTHWSACFAELDCCVEPVMSLEEVMAEDWVAERGMRVEAKLPSGETITQLRSSLPFAVDKYESGSELGAHTEQLLKALGYVPSEVEKLRELGVIA</sequence>
<evidence type="ECO:0000313" key="2">
    <source>
        <dbReference type="Proteomes" id="UP000267187"/>
    </source>
</evidence>
<name>A0A3M0A758_9GAMM</name>
<dbReference type="Gene3D" id="3.40.50.10540">
    <property type="entry name" value="Crotonobetainyl-coa:carnitine coa-transferase, domain 1"/>
    <property type="match status" value="1"/>
</dbReference>
<keyword evidence="2" id="KW-1185">Reference proteome</keyword>
<evidence type="ECO:0000313" key="1">
    <source>
        <dbReference type="EMBL" id="RMA80981.1"/>
    </source>
</evidence>
<dbReference type="InterPro" id="IPR003673">
    <property type="entry name" value="CoA-Trfase_fam_III"/>
</dbReference>
<proteinExistence type="predicted"/>